<evidence type="ECO:0000256" key="2">
    <source>
        <dbReference type="SAM" id="Phobius"/>
    </source>
</evidence>
<comment type="similarity">
    <text evidence="1">Belongs to the UPF0749 family.</text>
</comment>
<organism evidence="3 4">
    <name type="scientific">Bacillus carboniphilus</name>
    <dbReference type="NCBI Taxonomy" id="86663"/>
    <lineage>
        <taxon>Bacteria</taxon>
        <taxon>Bacillati</taxon>
        <taxon>Bacillota</taxon>
        <taxon>Bacilli</taxon>
        <taxon>Bacillales</taxon>
        <taxon>Bacillaceae</taxon>
        <taxon>Bacillus</taxon>
    </lineage>
</organism>
<dbReference type="Gene3D" id="3.30.70.1880">
    <property type="entry name" value="Protein of unknown function DUF881"/>
    <property type="match status" value="1"/>
</dbReference>
<proteinExistence type="inferred from homology"/>
<dbReference type="PANTHER" id="PTHR37313:SF2">
    <property type="entry name" value="UPF0749 PROTEIN YLXX"/>
    <property type="match status" value="1"/>
</dbReference>
<evidence type="ECO:0000256" key="1">
    <source>
        <dbReference type="ARBA" id="ARBA00009108"/>
    </source>
</evidence>
<evidence type="ECO:0000313" key="3">
    <source>
        <dbReference type="EMBL" id="WLR43620.1"/>
    </source>
</evidence>
<keyword evidence="4" id="KW-1185">Reference proteome</keyword>
<evidence type="ECO:0000313" key="4">
    <source>
        <dbReference type="Proteomes" id="UP001197974"/>
    </source>
</evidence>
<dbReference type="EMBL" id="CP129013">
    <property type="protein sequence ID" value="WLR43620.1"/>
    <property type="molecule type" value="Genomic_DNA"/>
</dbReference>
<feature type="transmembrane region" description="Helical" evidence="2">
    <location>
        <begin position="12"/>
        <end position="30"/>
    </location>
</feature>
<gene>
    <name evidence="3" type="ORF">LC087_05565</name>
</gene>
<dbReference type="Proteomes" id="UP001197974">
    <property type="component" value="Chromosome"/>
</dbReference>
<reference evidence="3 4" key="1">
    <citation type="submission" date="2023-06" db="EMBL/GenBank/DDBJ databases">
        <title>Five Gram-positive bacteria isolated from mangrove sediments in Shenzhen, Guangdong, China.</title>
        <authorList>
            <person name="Yu S."/>
            <person name="Zheng W."/>
            <person name="Huang Y."/>
        </authorList>
    </citation>
    <scope>NUCLEOTIDE SEQUENCE [LARGE SCALE GENOMIC DNA]</scope>
    <source>
        <strain evidence="3 4">SaN35-3</strain>
    </source>
</reference>
<keyword evidence="2" id="KW-1133">Transmembrane helix</keyword>
<dbReference type="PANTHER" id="PTHR37313">
    <property type="entry name" value="UPF0749 PROTEIN RV1825"/>
    <property type="match status" value="1"/>
</dbReference>
<dbReference type="Pfam" id="PF05949">
    <property type="entry name" value="DUF881"/>
    <property type="match status" value="1"/>
</dbReference>
<keyword evidence="2" id="KW-0472">Membrane</keyword>
<protein>
    <submittedName>
        <fullName evidence="3">DUF881 domain-containing protein</fullName>
    </submittedName>
</protein>
<dbReference type="InterPro" id="IPR010273">
    <property type="entry name" value="DUF881"/>
</dbReference>
<keyword evidence="2" id="KW-0812">Transmembrane</keyword>
<accession>A0ABY9JYU9</accession>
<sequence length="240" mass="27390">MERAKIRKLITFSLLSTVVGFLFVVQFYSVNQPEIRDTRNIWQLREDLLKEQERSRTLEQDIYKYEQLIANYETQMNDSPEKALKETLEQLKVEAGLTQVEGEGVKVTIDSLFNEQLGMQVSYVSPEIMQKLINELNSFGAEEIAVNNRRVVNSTVIRDINGVTKLDGYGLNSFPIQINILTDDVEKLSNRFLASTIEEDFAVDNLSIEITEPIEQIMIPAYDEPITVKYLSPLSEGGES</sequence>
<name>A0ABY9JYU9_9BACI</name>
<dbReference type="RefSeq" id="WP_226538423.1">
    <property type="nucleotide sequence ID" value="NZ_CP129013.1"/>
</dbReference>